<feature type="domain" description="Beta-galactosidase galactose-binding" evidence="8">
    <location>
        <begin position="561"/>
        <end position="620"/>
    </location>
</feature>
<dbReference type="EC" id="3.2.1.23" evidence="4"/>
<sequence>MALTAGLPMVTDALPTNYEYYTSGGIKSGLSADQPYFTLNDRNVSIYSGAMHYFRVPRPYWRDRLRKMRAAGLNAVETYIPWNLHEYQNGKYDFGDGGSDMEDFLHLEEFLKTAQEEDLFAIIRSGPFICAEFEFGGFPSWLLREDGIAPRTSDAKFMSFVTRFFNVLMPILALLQFTKGGPIISFQVENEYAMMWPRSDEYLTGLRQILLDNGIVELMTTADNPDKGTDGTIPDLFLLTGNFNTEPKNQLDMLKALQPEKPLMTMEYWSGWFDFWGQEHNENPLATFSENYEAILSYPSSVNIYMFHGGTNFGFLNGAQNLNYDDENSGYASITSSYDYSAPLSEWGDYTDKYYAVKELLEKYNPVKTKLPDAPASTPTTWYEKIEVTQQILIEDLLSTMQPVQSESLVSMEKLDVNDGSGQSYGYIVYRQENIDIAANAVLTIEGRVCDTLMVLVNGVLVSPALQNSEDLDQYGTWRTANSALTLSTTDLEGATLDLIVENWSRVNVGVYKQFKGIYQGVATIDGVELKNWSIFPLDFQKSWTNGLDIWKDVNLDTYGPSMYKATLEIADDPQDTFVFMEEWTKGIVVINGFVLGRYAHMGPIQTLYLPAPLLKKGTNDIVIFEHFWPAYEVEFAEEHYFAQH</sequence>
<organism evidence="9 10">
    <name type="scientific">Molorchus minor</name>
    <dbReference type="NCBI Taxonomy" id="1323400"/>
    <lineage>
        <taxon>Eukaryota</taxon>
        <taxon>Metazoa</taxon>
        <taxon>Ecdysozoa</taxon>
        <taxon>Arthropoda</taxon>
        <taxon>Hexapoda</taxon>
        <taxon>Insecta</taxon>
        <taxon>Pterygota</taxon>
        <taxon>Neoptera</taxon>
        <taxon>Endopterygota</taxon>
        <taxon>Coleoptera</taxon>
        <taxon>Polyphaga</taxon>
        <taxon>Cucujiformia</taxon>
        <taxon>Chrysomeloidea</taxon>
        <taxon>Cerambycidae</taxon>
        <taxon>Lamiinae</taxon>
        <taxon>Monochamini</taxon>
        <taxon>Molorchus</taxon>
    </lineage>
</organism>
<dbReference type="PIRSF" id="PIRSF006336">
    <property type="entry name" value="B-gal"/>
    <property type="match status" value="1"/>
</dbReference>
<name>A0ABQ9K7K3_9CUCU</name>
<dbReference type="Pfam" id="PF21467">
    <property type="entry name" value="BetaGal_gal-bd"/>
    <property type="match status" value="1"/>
</dbReference>
<keyword evidence="2 4" id="KW-0378">Hydrolase</keyword>
<dbReference type="Pfam" id="PF01301">
    <property type="entry name" value="Glyco_hydro_35"/>
    <property type="match status" value="1"/>
</dbReference>
<dbReference type="InterPro" id="IPR048912">
    <property type="entry name" value="BetaGal1-like_ABD1"/>
</dbReference>
<gene>
    <name evidence="9" type="ORF">NQ317_015090</name>
</gene>
<comment type="caution">
    <text evidence="9">The sequence shown here is derived from an EMBL/GenBank/DDBJ whole genome shotgun (WGS) entry which is preliminary data.</text>
</comment>
<feature type="domain" description="Glycoside hydrolase 35 catalytic" evidence="6">
    <location>
        <begin position="37"/>
        <end position="363"/>
    </location>
</feature>
<comment type="catalytic activity">
    <reaction evidence="4">
        <text>Hydrolysis of terminal non-reducing beta-D-galactose residues in beta-D-galactosides.</text>
        <dbReference type="EC" id="3.2.1.23"/>
    </reaction>
</comment>
<feature type="domain" description="Beta-galactosidase 1-like first all-beta" evidence="7">
    <location>
        <begin position="422"/>
        <end position="539"/>
    </location>
</feature>
<evidence type="ECO:0000256" key="5">
    <source>
        <dbReference type="RuleBase" id="RU003679"/>
    </source>
</evidence>
<dbReference type="InterPro" id="IPR026283">
    <property type="entry name" value="B-gal_1-like"/>
</dbReference>
<evidence type="ECO:0000259" key="6">
    <source>
        <dbReference type="Pfam" id="PF01301"/>
    </source>
</evidence>
<dbReference type="EMBL" id="JAPWTJ010000010">
    <property type="protein sequence ID" value="KAJ8985598.1"/>
    <property type="molecule type" value="Genomic_DNA"/>
</dbReference>
<dbReference type="Pfam" id="PF21317">
    <property type="entry name" value="BetaGal_ABD_1"/>
    <property type="match status" value="1"/>
</dbReference>
<dbReference type="SUPFAM" id="SSF51445">
    <property type="entry name" value="(Trans)glycosidases"/>
    <property type="match status" value="1"/>
</dbReference>
<dbReference type="Gene3D" id="2.60.120.260">
    <property type="entry name" value="Galactose-binding domain-like"/>
    <property type="match status" value="2"/>
</dbReference>
<reference evidence="9" key="1">
    <citation type="journal article" date="2023" name="Insect Mol. Biol.">
        <title>Genome sequencing provides insights into the evolution of gene families encoding plant cell wall-degrading enzymes in longhorned beetles.</title>
        <authorList>
            <person name="Shin N.R."/>
            <person name="Okamura Y."/>
            <person name="Kirsch R."/>
            <person name="Pauchet Y."/>
        </authorList>
    </citation>
    <scope>NUCLEOTIDE SEQUENCE</scope>
    <source>
        <strain evidence="9">MMC_N1</strain>
    </source>
</reference>
<protein>
    <recommendedName>
        <fullName evidence="4">Beta-galactosidase</fullName>
        <ecNumber evidence="4">3.2.1.23</ecNumber>
    </recommendedName>
</protein>
<dbReference type="InterPro" id="IPR017853">
    <property type="entry name" value="GH"/>
</dbReference>
<dbReference type="InterPro" id="IPR008979">
    <property type="entry name" value="Galactose-bd-like_sf"/>
</dbReference>
<evidence type="ECO:0000256" key="3">
    <source>
        <dbReference type="ARBA" id="ARBA00023295"/>
    </source>
</evidence>
<evidence type="ECO:0000256" key="1">
    <source>
        <dbReference type="ARBA" id="ARBA00009809"/>
    </source>
</evidence>
<dbReference type="InterPro" id="IPR001944">
    <property type="entry name" value="Glycoside_Hdrlase_35"/>
</dbReference>
<proteinExistence type="inferred from homology"/>
<dbReference type="Gene3D" id="3.20.20.80">
    <property type="entry name" value="Glycosidases"/>
    <property type="match status" value="1"/>
</dbReference>
<dbReference type="InterPro" id="IPR031330">
    <property type="entry name" value="Gly_Hdrlase_35_cat"/>
</dbReference>
<dbReference type="InterPro" id="IPR019801">
    <property type="entry name" value="Glyco_hydro_35_CS"/>
</dbReference>
<dbReference type="PANTHER" id="PTHR23421">
    <property type="entry name" value="BETA-GALACTOSIDASE RELATED"/>
    <property type="match status" value="1"/>
</dbReference>
<evidence type="ECO:0000256" key="4">
    <source>
        <dbReference type="RuleBase" id="RU000675"/>
    </source>
</evidence>
<evidence type="ECO:0000256" key="2">
    <source>
        <dbReference type="ARBA" id="ARBA00022801"/>
    </source>
</evidence>
<evidence type="ECO:0000313" key="9">
    <source>
        <dbReference type="EMBL" id="KAJ8985598.1"/>
    </source>
</evidence>
<dbReference type="PROSITE" id="PS01182">
    <property type="entry name" value="GLYCOSYL_HYDROL_F35"/>
    <property type="match status" value="1"/>
</dbReference>
<keyword evidence="10" id="KW-1185">Reference proteome</keyword>
<comment type="similarity">
    <text evidence="1 5">Belongs to the glycosyl hydrolase 35 family.</text>
</comment>
<keyword evidence="3 4" id="KW-0326">Glycosidase</keyword>
<dbReference type="PRINTS" id="PR00742">
    <property type="entry name" value="GLHYDRLASE35"/>
</dbReference>
<evidence type="ECO:0000259" key="8">
    <source>
        <dbReference type="Pfam" id="PF21467"/>
    </source>
</evidence>
<evidence type="ECO:0000259" key="7">
    <source>
        <dbReference type="Pfam" id="PF21317"/>
    </source>
</evidence>
<dbReference type="SUPFAM" id="SSF49785">
    <property type="entry name" value="Galactose-binding domain-like"/>
    <property type="match status" value="1"/>
</dbReference>
<accession>A0ABQ9K7K3</accession>
<dbReference type="InterPro" id="IPR048913">
    <property type="entry name" value="BetaGal_gal-bd"/>
</dbReference>
<evidence type="ECO:0000313" key="10">
    <source>
        <dbReference type="Proteomes" id="UP001162164"/>
    </source>
</evidence>
<dbReference type="Proteomes" id="UP001162164">
    <property type="component" value="Unassembled WGS sequence"/>
</dbReference>